<comment type="caution">
    <text evidence="8">The sequence shown here is derived from an EMBL/GenBank/DDBJ whole genome shotgun (WGS) entry which is preliminary data.</text>
</comment>
<organism evidence="8 9">
    <name type="scientific">Paenibacillus solisilvae</name>
    <dbReference type="NCBI Taxonomy" id="2486751"/>
    <lineage>
        <taxon>Bacteria</taxon>
        <taxon>Bacillati</taxon>
        <taxon>Bacillota</taxon>
        <taxon>Bacilli</taxon>
        <taxon>Bacillales</taxon>
        <taxon>Paenibacillaceae</taxon>
        <taxon>Paenibacillus</taxon>
    </lineage>
</organism>
<dbReference type="InterPro" id="IPR003370">
    <property type="entry name" value="Chromate_transpt"/>
</dbReference>
<accession>A0ABW0W0K5</accession>
<dbReference type="Pfam" id="PF02417">
    <property type="entry name" value="Chromate_transp"/>
    <property type="match status" value="1"/>
</dbReference>
<keyword evidence="3" id="KW-1003">Cell membrane</keyword>
<dbReference type="RefSeq" id="WP_379188512.1">
    <property type="nucleotide sequence ID" value="NZ_JBHSOW010000043.1"/>
</dbReference>
<dbReference type="PANTHER" id="PTHR43663">
    <property type="entry name" value="CHROMATE TRANSPORT PROTEIN-RELATED"/>
    <property type="match status" value="1"/>
</dbReference>
<gene>
    <name evidence="8" type="ORF">ACFPYJ_12675</name>
</gene>
<proteinExistence type="inferred from homology"/>
<evidence type="ECO:0000256" key="7">
    <source>
        <dbReference type="SAM" id="Phobius"/>
    </source>
</evidence>
<dbReference type="EMBL" id="JBHSOW010000043">
    <property type="protein sequence ID" value="MFC5649960.1"/>
    <property type="molecule type" value="Genomic_DNA"/>
</dbReference>
<evidence type="ECO:0000313" key="9">
    <source>
        <dbReference type="Proteomes" id="UP001596047"/>
    </source>
</evidence>
<reference evidence="9" key="1">
    <citation type="journal article" date="2019" name="Int. J. Syst. Evol. Microbiol.">
        <title>The Global Catalogue of Microorganisms (GCM) 10K type strain sequencing project: providing services to taxonomists for standard genome sequencing and annotation.</title>
        <authorList>
            <consortium name="The Broad Institute Genomics Platform"/>
            <consortium name="The Broad Institute Genome Sequencing Center for Infectious Disease"/>
            <person name="Wu L."/>
            <person name="Ma J."/>
        </authorList>
    </citation>
    <scope>NUCLEOTIDE SEQUENCE [LARGE SCALE GENOMIC DNA]</scope>
    <source>
        <strain evidence="9">CGMCC 1.3240</strain>
    </source>
</reference>
<protein>
    <submittedName>
        <fullName evidence="8">Chromate transporter</fullName>
    </submittedName>
</protein>
<comment type="subcellular location">
    <subcellularLocation>
        <location evidence="1">Cell membrane</location>
        <topology evidence="1">Multi-pass membrane protein</topology>
    </subcellularLocation>
</comment>
<evidence type="ECO:0000256" key="3">
    <source>
        <dbReference type="ARBA" id="ARBA00022475"/>
    </source>
</evidence>
<feature type="transmembrane region" description="Helical" evidence="7">
    <location>
        <begin position="113"/>
        <end position="133"/>
    </location>
</feature>
<name>A0ABW0W0K5_9BACL</name>
<evidence type="ECO:0000313" key="8">
    <source>
        <dbReference type="EMBL" id="MFC5649960.1"/>
    </source>
</evidence>
<evidence type="ECO:0000256" key="2">
    <source>
        <dbReference type="ARBA" id="ARBA00005262"/>
    </source>
</evidence>
<sequence length="209" mass="22534">MRMKRATRLLHLFWAFFRIGPSTFGGGYAMIPMIEREAVEKRRWLDEQEMSDLLSIAGSAPGGVGVNASAFIGYRLAGLPGAVTAILGITMPTFLIVLALGLVYLQIDEHPKAVAAMQGIHGAILALILVSAYKMAKSSLFDKSTVAIFICTLALLTMTSFNPVIAIAGGIVCGIACVALKSVLGMKVRTEKERSTSSQNDPLYLEYYI</sequence>
<keyword evidence="9" id="KW-1185">Reference proteome</keyword>
<evidence type="ECO:0000256" key="5">
    <source>
        <dbReference type="ARBA" id="ARBA00022989"/>
    </source>
</evidence>
<evidence type="ECO:0000256" key="4">
    <source>
        <dbReference type="ARBA" id="ARBA00022692"/>
    </source>
</evidence>
<dbReference type="InterPro" id="IPR052518">
    <property type="entry name" value="CHR_Transporter"/>
</dbReference>
<keyword evidence="5 7" id="KW-1133">Transmembrane helix</keyword>
<feature type="transmembrane region" description="Helical" evidence="7">
    <location>
        <begin position="164"/>
        <end position="184"/>
    </location>
</feature>
<comment type="similarity">
    <text evidence="2">Belongs to the chromate ion transporter (CHR) (TC 2.A.51) family.</text>
</comment>
<dbReference type="PANTHER" id="PTHR43663:SF2">
    <property type="entry name" value="CHROMATE TRANSPORT PROTEIN-RELATED"/>
    <property type="match status" value="1"/>
</dbReference>
<dbReference type="Proteomes" id="UP001596047">
    <property type="component" value="Unassembled WGS sequence"/>
</dbReference>
<evidence type="ECO:0000256" key="1">
    <source>
        <dbReference type="ARBA" id="ARBA00004651"/>
    </source>
</evidence>
<feature type="transmembrane region" description="Helical" evidence="7">
    <location>
        <begin position="86"/>
        <end position="107"/>
    </location>
</feature>
<evidence type="ECO:0000256" key="6">
    <source>
        <dbReference type="ARBA" id="ARBA00023136"/>
    </source>
</evidence>
<feature type="transmembrane region" description="Helical" evidence="7">
    <location>
        <begin position="140"/>
        <end position="158"/>
    </location>
</feature>
<keyword evidence="6 7" id="KW-0472">Membrane</keyword>
<feature type="transmembrane region" description="Helical" evidence="7">
    <location>
        <begin position="53"/>
        <end position="74"/>
    </location>
</feature>
<keyword evidence="4 7" id="KW-0812">Transmembrane</keyword>